<dbReference type="PANTHER" id="PTHR43022">
    <property type="entry name" value="PROTEIN SMF"/>
    <property type="match status" value="1"/>
</dbReference>
<keyword evidence="5" id="KW-1185">Reference proteome</keyword>
<organism evidence="4 5">
    <name type="scientific">Euzebya pacifica</name>
    <dbReference type="NCBI Taxonomy" id="1608957"/>
    <lineage>
        <taxon>Bacteria</taxon>
        <taxon>Bacillati</taxon>
        <taxon>Actinomycetota</taxon>
        <taxon>Nitriliruptoria</taxon>
        <taxon>Euzebyales</taxon>
    </lineage>
</organism>
<proteinExistence type="inferred from homology"/>
<dbReference type="KEGG" id="euz:DVS28_b0058"/>
<dbReference type="Proteomes" id="UP000264006">
    <property type="component" value="Plasmid pEDY32-46I"/>
</dbReference>
<dbReference type="SUPFAM" id="SSF102405">
    <property type="entry name" value="MCP/YpsA-like"/>
    <property type="match status" value="1"/>
</dbReference>
<dbReference type="Pfam" id="PF02481">
    <property type="entry name" value="DNA_processg_A"/>
    <property type="match status" value="1"/>
</dbReference>
<dbReference type="GO" id="GO:0009294">
    <property type="term" value="P:DNA-mediated transformation"/>
    <property type="evidence" value="ECO:0007669"/>
    <property type="project" value="InterPro"/>
</dbReference>
<dbReference type="PANTHER" id="PTHR43022:SF1">
    <property type="entry name" value="PROTEIN SMF"/>
    <property type="match status" value="1"/>
</dbReference>
<feature type="domain" description="Smf/DprA SLOG" evidence="3">
    <location>
        <begin position="100"/>
        <end position="282"/>
    </location>
</feature>
<dbReference type="AlphaFoldDB" id="A0A346Y5T1"/>
<feature type="compositionally biased region" description="Polar residues" evidence="2">
    <location>
        <begin position="7"/>
        <end position="20"/>
    </location>
</feature>
<dbReference type="InterPro" id="IPR010994">
    <property type="entry name" value="RuvA_2-like"/>
</dbReference>
<dbReference type="InterPro" id="IPR057666">
    <property type="entry name" value="DrpA_SLOG"/>
</dbReference>
<dbReference type="EMBL" id="CP031166">
    <property type="protein sequence ID" value="AXV09828.1"/>
    <property type="molecule type" value="Genomic_DNA"/>
</dbReference>
<evidence type="ECO:0000256" key="1">
    <source>
        <dbReference type="ARBA" id="ARBA00006525"/>
    </source>
</evidence>
<dbReference type="Gene3D" id="3.40.50.450">
    <property type="match status" value="1"/>
</dbReference>
<dbReference type="Pfam" id="PF14520">
    <property type="entry name" value="HHH_5"/>
    <property type="match status" value="1"/>
</dbReference>
<dbReference type="InterPro" id="IPR003488">
    <property type="entry name" value="DprA"/>
</dbReference>
<name>A0A346Y5T1_9ACTN</name>
<geneLocation type="plasmid" evidence="5">
    <name>pedy32-46i</name>
</geneLocation>
<evidence type="ECO:0000313" key="5">
    <source>
        <dbReference type="Proteomes" id="UP000264006"/>
    </source>
</evidence>
<feature type="region of interest" description="Disordered" evidence="2">
    <location>
        <begin position="1"/>
        <end position="36"/>
    </location>
</feature>
<gene>
    <name evidence="4" type="ORF">DVS28_b0058</name>
</gene>
<keyword evidence="4" id="KW-0614">Plasmid</keyword>
<sequence length="339" mass="35209">MRDVGPGTNNGVMNGHTSQVDRGPGDTDPDGPRSGRGLWRLLAIPGVGPAKARRVAERFGTFAELADAAPEALARIGVAGAAEALAHPPEIELPNVVDAQVITIFDPDYPRALAATSAPPVLVWVWGRLPTEEGLAIVGTRSPTVYGTRVAARAAGEAALEGIPVISGMAAGIDRAAEEAAVDADGRVVSVIPQGLNTLPPVRRRHLDAILAADGAVITEQPPDTNWTGRAAMARNRIIVGLAHTVLIAQATPRSGTAGSIRVALAEQRHLLAPRPDPATVHAREPASELLMAITDPAGCPPDLLGLTGRHAAQAADRRPLVDTVIVRGEELAAAIRPR</sequence>
<comment type="similarity">
    <text evidence="1">Belongs to the DprA/Smf family.</text>
</comment>
<reference evidence="4 5" key="1">
    <citation type="submission" date="2018-09" db="EMBL/GenBank/DDBJ databases">
        <title>Complete genome sequence of Euzebya sp. DY32-46 isolated from seawater of Pacific Ocean.</title>
        <authorList>
            <person name="Xu L."/>
            <person name="Wu Y.-H."/>
            <person name="Xu X.-W."/>
        </authorList>
    </citation>
    <scope>NUCLEOTIDE SEQUENCE [LARGE SCALE GENOMIC DNA]</scope>
    <source>
        <strain evidence="4 5">DY32-46</strain>
        <plasmid evidence="5">pedy32-46i</plasmid>
    </source>
</reference>
<accession>A0A346Y5T1</accession>
<evidence type="ECO:0000313" key="4">
    <source>
        <dbReference type="EMBL" id="AXV09828.1"/>
    </source>
</evidence>
<protein>
    <submittedName>
        <fullName evidence="4">Rossmann fold nucleotide-binding protein Smf</fullName>
    </submittedName>
</protein>
<evidence type="ECO:0000256" key="2">
    <source>
        <dbReference type="SAM" id="MobiDB-lite"/>
    </source>
</evidence>
<evidence type="ECO:0000259" key="3">
    <source>
        <dbReference type="Pfam" id="PF02481"/>
    </source>
</evidence>
<dbReference type="SUPFAM" id="SSF47781">
    <property type="entry name" value="RuvA domain 2-like"/>
    <property type="match status" value="1"/>
</dbReference>